<dbReference type="EMBL" id="ACBW01000023">
    <property type="protein sequence ID" value="EEF74815.1"/>
    <property type="molecule type" value="Genomic_DNA"/>
</dbReference>
<dbReference type="HOGENOM" id="CLU_061999_0_1_10"/>
<proteinExistence type="predicted"/>
<reference evidence="2 3" key="1">
    <citation type="submission" date="2008-12" db="EMBL/GenBank/DDBJ databases">
        <authorList>
            <person name="Fulton L."/>
            <person name="Clifton S."/>
            <person name="Fulton B."/>
            <person name="Xu J."/>
            <person name="Minx P."/>
            <person name="Pepin K.H."/>
            <person name="Johnson M."/>
            <person name="Bhonagiri V."/>
            <person name="Nash W.E."/>
            <person name="Mardis E.R."/>
            <person name="Wilson R.K."/>
        </authorList>
    </citation>
    <scope>NUCLEOTIDE SEQUENCE [LARGE SCALE GENOMIC DNA]</scope>
    <source>
        <strain evidence="2 3">DSM 18228</strain>
    </source>
</reference>
<evidence type="ECO:0000313" key="3">
    <source>
        <dbReference type="Proteomes" id="UP000014073"/>
    </source>
</evidence>
<dbReference type="CDD" id="cd07437">
    <property type="entry name" value="PHP_HisPPase_Ycdx_like"/>
    <property type="match status" value="1"/>
</dbReference>
<dbReference type="GO" id="GO:0005829">
    <property type="term" value="C:cytosol"/>
    <property type="evidence" value="ECO:0007669"/>
    <property type="project" value="TreeGrafter"/>
</dbReference>
<dbReference type="STRING" id="547042.BACCOPRO_00285"/>
<dbReference type="eggNOG" id="COG1387">
    <property type="taxonomic scope" value="Bacteria"/>
</dbReference>
<dbReference type="InterPro" id="IPR003141">
    <property type="entry name" value="Pol/His_phosphatase_N"/>
</dbReference>
<dbReference type="EC" id="3.1.3.-" evidence="2"/>
<keyword evidence="3" id="KW-1185">Reference proteome</keyword>
<evidence type="ECO:0000259" key="1">
    <source>
        <dbReference type="SMART" id="SM00481"/>
    </source>
</evidence>
<dbReference type="NCBIfam" id="NF006702">
    <property type="entry name" value="PRK09248.1"/>
    <property type="match status" value="1"/>
</dbReference>
<accession>S0F4Q9</accession>
<dbReference type="SMART" id="SM00481">
    <property type="entry name" value="POLIIIAc"/>
    <property type="match status" value="1"/>
</dbReference>
<dbReference type="AlphaFoldDB" id="S0F4Q9"/>
<dbReference type="PANTHER" id="PTHR36928">
    <property type="entry name" value="PHOSPHATASE YCDX-RELATED"/>
    <property type="match status" value="1"/>
</dbReference>
<evidence type="ECO:0000313" key="2">
    <source>
        <dbReference type="EMBL" id="EEF74815.1"/>
    </source>
</evidence>
<dbReference type="Gene3D" id="3.20.20.140">
    <property type="entry name" value="Metal-dependent hydrolases"/>
    <property type="match status" value="1"/>
</dbReference>
<dbReference type="SUPFAM" id="SSF89550">
    <property type="entry name" value="PHP domain-like"/>
    <property type="match status" value="1"/>
</dbReference>
<dbReference type="GO" id="GO:0008270">
    <property type="term" value="F:zinc ion binding"/>
    <property type="evidence" value="ECO:0007669"/>
    <property type="project" value="TreeGrafter"/>
</dbReference>
<keyword evidence="2" id="KW-0378">Hydrolase</keyword>
<comment type="caution">
    <text evidence="2">The sequence shown here is derived from an EMBL/GenBank/DDBJ whole genome shotgun (WGS) entry which is preliminary data.</text>
</comment>
<protein>
    <submittedName>
        <fullName evidence="2">PHP domain protein</fullName>
        <ecNumber evidence="2">3.1.3.-</ecNumber>
    </submittedName>
</protein>
<gene>
    <name evidence="2" type="ORF">BACCOPRO_00285</name>
</gene>
<feature type="domain" description="Polymerase/histidinol phosphatase N-terminal" evidence="1">
    <location>
        <begin position="7"/>
        <end position="81"/>
    </location>
</feature>
<sequence>MKIKTELDVHTHTIASGHAFSTLQEMAKAASDKGLKLLGITEHSSGIPGSCDPIYFRNLHVVPRQMYGIELLLGAEINILDTAGHLDMDEFYLQKLDLRIAGIHSLCYQQGTVEENTQGLEKVICNPYIHIISHPGDGTAKLQFEPLVLAAKEHHTLLEINNSSLKPCRGKLEARGNNLEILRLCKQYEVPVILGSDAHISFDIADYDLALELVAETEFPESLIMNTSVTNFKTYLNIG</sequence>
<dbReference type="InterPro" id="IPR050243">
    <property type="entry name" value="PHP_phosphatase"/>
</dbReference>
<dbReference type="Pfam" id="PF02811">
    <property type="entry name" value="PHP"/>
    <property type="match status" value="1"/>
</dbReference>
<dbReference type="PANTHER" id="PTHR36928:SF1">
    <property type="entry name" value="PHOSPHATASE YCDX-RELATED"/>
    <property type="match status" value="1"/>
</dbReference>
<dbReference type="Proteomes" id="UP000014073">
    <property type="component" value="Unassembled WGS sequence"/>
</dbReference>
<dbReference type="InterPro" id="IPR016195">
    <property type="entry name" value="Pol/histidinol_Pase-like"/>
</dbReference>
<name>S0F4Q9_9BACT</name>
<organism evidence="2 3">
    <name type="scientific">Phocaeicola coprophilus DSM 18228 = JCM 13818</name>
    <dbReference type="NCBI Taxonomy" id="547042"/>
    <lineage>
        <taxon>Bacteria</taxon>
        <taxon>Pseudomonadati</taxon>
        <taxon>Bacteroidota</taxon>
        <taxon>Bacteroidia</taxon>
        <taxon>Bacteroidales</taxon>
        <taxon>Bacteroidaceae</taxon>
        <taxon>Phocaeicola</taxon>
    </lineage>
</organism>
<dbReference type="InterPro" id="IPR004013">
    <property type="entry name" value="PHP_dom"/>
</dbReference>
<dbReference type="GO" id="GO:0042578">
    <property type="term" value="F:phosphoric ester hydrolase activity"/>
    <property type="evidence" value="ECO:0007669"/>
    <property type="project" value="TreeGrafter"/>
</dbReference>